<sequence length="63" mass="7395">MFMFMNKELYRRLAGVRSSPHRRSRSDNRSRFVCSFGFLYSCAILQEIATQAMLLDEVIKKTS</sequence>
<evidence type="ECO:0000313" key="1">
    <source>
        <dbReference type="EMBL" id="OTG01081.1"/>
    </source>
</evidence>
<organism evidence="1 2">
    <name type="scientific">Helianthus annuus</name>
    <name type="common">Common sunflower</name>
    <dbReference type="NCBI Taxonomy" id="4232"/>
    <lineage>
        <taxon>Eukaryota</taxon>
        <taxon>Viridiplantae</taxon>
        <taxon>Streptophyta</taxon>
        <taxon>Embryophyta</taxon>
        <taxon>Tracheophyta</taxon>
        <taxon>Spermatophyta</taxon>
        <taxon>Magnoliopsida</taxon>
        <taxon>eudicotyledons</taxon>
        <taxon>Gunneridae</taxon>
        <taxon>Pentapetalae</taxon>
        <taxon>asterids</taxon>
        <taxon>campanulids</taxon>
        <taxon>Asterales</taxon>
        <taxon>Asteraceae</taxon>
        <taxon>Asteroideae</taxon>
        <taxon>Heliantheae alliance</taxon>
        <taxon>Heliantheae</taxon>
        <taxon>Helianthus</taxon>
    </lineage>
</organism>
<dbReference type="Proteomes" id="UP000215914">
    <property type="component" value="Chromosome 13"/>
</dbReference>
<proteinExistence type="predicted"/>
<protein>
    <submittedName>
        <fullName evidence="1">Uncharacterized protein</fullName>
    </submittedName>
</protein>
<evidence type="ECO:0000313" key="2">
    <source>
        <dbReference type="Proteomes" id="UP000215914"/>
    </source>
</evidence>
<dbReference type="InParanoid" id="A0A251SU63"/>
<name>A0A251SU63_HELAN</name>
<dbReference type="AlphaFoldDB" id="A0A251SU63"/>
<dbReference type="EMBL" id="CM007902">
    <property type="protein sequence ID" value="OTG01081.1"/>
    <property type="molecule type" value="Genomic_DNA"/>
</dbReference>
<keyword evidence="2" id="KW-1185">Reference proteome</keyword>
<accession>A0A251SU63</accession>
<reference evidence="2" key="1">
    <citation type="journal article" date="2017" name="Nature">
        <title>The sunflower genome provides insights into oil metabolism, flowering and Asterid evolution.</title>
        <authorList>
            <person name="Badouin H."/>
            <person name="Gouzy J."/>
            <person name="Grassa C.J."/>
            <person name="Murat F."/>
            <person name="Staton S.E."/>
            <person name="Cottret L."/>
            <person name="Lelandais-Briere C."/>
            <person name="Owens G.L."/>
            <person name="Carrere S."/>
            <person name="Mayjonade B."/>
            <person name="Legrand L."/>
            <person name="Gill N."/>
            <person name="Kane N.C."/>
            <person name="Bowers J.E."/>
            <person name="Hubner S."/>
            <person name="Bellec A."/>
            <person name="Berard A."/>
            <person name="Berges H."/>
            <person name="Blanchet N."/>
            <person name="Boniface M.C."/>
            <person name="Brunel D."/>
            <person name="Catrice O."/>
            <person name="Chaidir N."/>
            <person name="Claudel C."/>
            <person name="Donnadieu C."/>
            <person name="Faraut T."/>
            <person name="Fievet G."/>
            <person name="Helmstetter N."/>
            <person name="King M."/>
            <person name="Knapp S.J."/>
            <person name="Lai Z."/>
            <person name="Le Paslier M.C."/>
            <person name="Lippi Y."/>
            <person name="Lorenzon L."/>
            <person name="Mandel J.R."/>
            <person name="Marage G."/>
            <person name="Marchand G."/>
            <person name="Marquand E."/>
            <person name="Bret-Mestries E."/>
            <person name="Morien E."/>
            <person name="Nambeesan S."/>
            <person name="Nguyen T."/>
            <person name="Pegot-Espagnet P."/>
            <person name="Pouilly N."/>
            <person name="Raftis F."/>
            <person name="Sallet E."/>
            <person name="Schiex T."/>
            <person name="Thomas J."/>
            <person name="Vandecasteele C."/>
            <person name="Vares D."/>
            <person name="Vear F."/>
            <person name="Vautrin S."/>
            <person name="Crespi M."/>
            <person name="Mangin B."/>
            <person name="Burke J.M."/>
            <person name="Salse J."/>
            <person name="Munos S."/>
            <person name="Vincourt P."/>
            <person name="Rieseberg L.H."/>
            <person name="Langlade N.B."/>
        </authorList>
    </citation>
    <scope>NUCLEOTIDE SEQUENCE [LARGE SCALE GENOMIC DNA]</scope>
    <source>
        <strain evidence="2">cv. SF193</strain>
    </source>
</reference>
<gene>
    <name evidence="1" type="ORF">HannXRQ_Chr13g0398131</name>
</gene>